<dbReference type="EMBL" id="CP009516">
    <property type="protein sequence ID" value="AKB80154.1"/>
    <property type="molecule type" value="Genomic_DNA"/>
</dbReference>
<dbReference type="RefSeq" id="WP_048142206.1">
    <property type="nucleotide sequence ID" value="NZ_CP009516.1"/>
</dbReference>
<dbReference type="GeneID" id="24833021"/>
<evidence type="ECO:0000313" key="2">
    <source>
        <dbReference type="Proteomes" id="UP000033101"/>
    </source>
</evidence>
<keyword evidence="2" id="KW-1185">Reference proteome</keyword>
<dbReference type="AlphaFoldDB" id="A0A0E3SDI5"/>
<dbReference type="InterPro" id="IPR012041">
    <property type="entry name" value="Znf_CPxCG-like"/>
</dbReference>
<proteinExistence type="predicted"/>
<dbReference type="HOGENOM" id="CLU_1615313_0_0_2"/>
<dbReference type="PATRIC" id="fig|1434110.4.peg.4688"/>
<organism evidence="1 2">
    <name type="scientific">Methanosarcina horonobensis HB-1 = JCM 15518</name>
    <dbReference type="NCBI Taxonomy" id="1434110"/>
    <lineage>
        <taxon>Archaea</taxon>
        <taxon>Methanobacteriati</taxon>
        <taxon>Methanobacteriota</taxon>
        <taxon>Stenosarchaea group</taxon>
        <taxon>Methanomicrobia</taxon>
        <taxon>Methanosarcinales</taxon>
        <taxon>Methanosarcinaceae</taxon>
        <taxon>Methanosarcina</taxon>
    </lineage>
</organism>
<reference evidence="1 2" key="1">
    <citation type="submission" date="2014-07" db="EMBL/GenBank/DDBJ databases">
        <title>Methanogenic archaea and the global carbon cycle.</title>
        <authorList>
            <person name="Henriksen J.R."/>
            <person name="Luke J."/>
            <person name="Reinhart S."/>
            <person name="Benedict M.N."/>
            <person name="Youngblut N.D."/>
            <person name="Metcalf M.E."/>
            <person name="Whitaker R.J."/>
            <person name="Metcalf W.W."/>
        </authorList>
    </citation>
    <scope>NUCLEOTIDE SEQUENCE [LARGE SCALE GENOMIC DNA]</scope>
    <source>
        <strain evidence="1 2">HB-1</strain>
    </source>
</reference>
<sequence>MTQHIKIECPSCSPEERVSHELIKLGISPLVHCLECGLVYVAQGIKIPEKVSVRVFVNRIEQPFTRWVKLSAGELLCEDEEIVLDKVKTGDGSPFVITSLQVGVRRVSSALAEELDTIWARPLNEITFAKRRKTRQKHPISSENMTSVAGISVPSECLKAVQES</sequence>
<dbReference type="STRING" id="1434110.MSHOH_3671"/>
<dbReference type="PANTHER" id="PTHR42195">
    <property type="entry name" value="UCP015877 FAMILY PROTEIN"/>
    <property type="match status" value="1"/>
</dbReference>
<gene>
    <name evidence="1" type="ORF">MSHOH_3671</name>
</gene>
<evidence type="ECO:0000313" key="1">
    <source>
        <dbReference type="EMBL" id="AKB80154.1"/>
    </source>
</evidence>
<name>A0A0E3SDI5_9EURY</name>
<accession>A0A0E3SDI5</accession>
<dbReference type="Pfam" id="PF19769">
    <property type="entry name" value="CPxCG_zf"/>
    <property type="match status" value="1"/>
</dbReference>
<dbReference type="Proteomes" id="UP000033101">
    <property type="component" value="Chromosome"/>
</dbReference>
<protein>
    <submittedName>
        <fullName evidence="1">Uncharacterized protein</fullName>
    </submittedName>
</protein>
<dbReference type="KEGG" id="mhor:MSHOH_3671"/>
<dbReference type="PIRSF" id="PIRSF015877">
    <property type="entry name" value="UCP015877"/>
    <property type="match status" value="1"/>
</dbReference>
<dbReference type="PANTHER" id="PTHR42195:SF1">
    <property type="entry name" value="ZINC FINGER PROTEIN"/>
    <property type="match status" value="1"/>
</dbReference>